<organism evidence="2 3">
    <name type="scientific">Lishizhenia tianjinensis</name>
    <dbReference type="NCBI Taxonomy" id="477690"/>
    <lineage>
        <taxon>Bacteria</taxon>
        <taxon>Pseudomonadati</taxon>
        <taxon>Bacteroidota</taxon>
        <taxon>Flavobacteriia</taxon>
        <taxon>Flavobacteriales</taxon>
        <taxon>Crocinitomicaceae</taxon>
        <taxon>Lishizhenia</taxon>
    </lineage>
</organism>
<evidence type="ECO:0000313" key="2">
    <source>
        <dbReference type="EMBL" id="SFT54551.1"/>
    </source>
</evidence>
<dbReference type="AlphaFoldDB" id="A0A1I6YWF6"/>
<dbReference type="Gene3D" id="3.40.630.30">
    <property type="match status" value="1"/>
</dbReference>
<name>A0A1I6YWF6_9FLAO</name>
<protein>
    <submittedName>
        <fullName evidence="2">Acetyltransferase (GNAT) family protein</fullName>
    </submittedName>
</protein>
<dbReference type="STRING" id="477690.SAMN05216474_1223"/>
<reference evidence="2 3" key="1">
    <citation type="submission" date="2016-10" db="EMBL/GenBank/DDBJ databases">
        <authorList>
            <person name="de Groot N.N."/>
        </authorList>
    </citation>
    <scope>NUCLEOTIDE SEQUENCE [LARGE SCALE GENOMIC DNA]</scope>
    <source>
        <strain evidence="2 3">CGMCC 1.7005</strain>
    </source>
</reference>
<accession>A0A1I6YWF6</accession>
<dbReference type="SUPFAM" id="SSF55729">
    <property type="entry name" value="Acyl-CoA N-acyltransferases (Nat)"/>
    <property type="match status" value="1"/>
</dbReference>
<dbReference type="Proteomes" id="UP000236454">
    <property type="component" value="Unassembled WGS sequence"/>
</dbReference>
<keyword evidence="3" id="KW-1185">Reference proteome</keyword>
<dbReference type="CDD" id="cd04301">
    <property type="entry name" value="NAT_SF"/>
    <property type="match status" value="1"/>
</dbReference>
<dbReference type="Pfam" id="PF00583">
    <property type="entry name" value="Acetyltransf_1"/>
    <property type="match status" value="1"/>
</dbReference>
<evidence type="ECO:0000313" key="3">
    <source>
        <dbReference type="Proteomes" id="UP000236454"/>
    </source>
</evidence>
<dbReference type="RefSeq" id="WP_090247424.1">
    <property type="nucleotide sequence ID" value="NZ_FPAS01000001.1"/>
</dbReference>
<feature type="domain" description="N-acetyltransferase" evidence="1">
    <location>
        <begin position="1"/>
        <end position="149"/>
    </location>
</feature>
<keyword evidence="2" id="KW-0808">Transferase</keyword>
<dbReference type="PROSITE" id="PS51186">
    <property type="entry name" value="GNAT"/>
    <property type="match status" value="1"/>
</dbReference>
<sequence length="273" mass="31859">MEVKSLKNTDIEVIIDCFLKAFSNHFVDFPDDPDYFKNRWTLNKVDFSLSYGMFYKNELVGFILNAIDTRNGKRIAYNAGTGVIPKQRGKKITKTLYEHALPILKKEGVEQCLLEVITLNEVAIHSYETIGFTKRKKYRCFSGEIKTCSEDDILLQEMKVKDITYEQLQNDQDYSWDYRWETIKESNDLYYTVSFEDKVESYFIFNPASKQIVQFEVLQSAESAWARLFQGIKQVSPTISINNVDENLEEKIEALKQTGLKNAINQYEMVLDF</sequence>
<dbReference type="InterPro" id="IPR000182">
    <property type="entry name" value="GNAT_dom"/>
</dbReference>
<dbReference type="InterPro" id="IPR016181">
    <property type="entry name" value="Acyl_CoA_acyltransferase"/>
</dbReference>
<evidence type="ECO:0000259" key="1">
    <source>
        <dbReference type="PROSITE" id="PS51186"/>
    </source>
</evidence>
<gene>
    <name evidence="2" type="ORF">SAMN05216474_1223</name>
</gene>
<dbReference type="GO" id="GO:0016747">
    <property type="term" value="F:acyltransferase activity, transferring groups other than amino-acyl groups"/>
    <property type="evidence" value="ECO:0007669"/>
    <property type="project" value="InterPro"/>
</dbReference>
<dbReference type="EMBL" id="FPAS01000001">
    <property type="protein sequence ID" value="SFT54551.1"/>
    <property type="molecule type" value="Genomic_DNA"/>
</dbReference>
<dbReference type="OrthoDB" id="4228396at2"/>
<proteinExistence type="predicted"/>